<dbReference type="InterPro" id="IPR006674">
    <property type="entry name" value="HD_domain"/>
</dbReference>
<comment type="similarity">
    <text evidence="8">Belongs to the tRNA nucleotidyltransferase/poly(A) polymerase family.</text>
</comment>
<evidence type="ECO:0000256" key="7">
    <source>
        <dbReference type="ARBA" id="ARBA00022842"/>
    </source>
</evidence>
<keyword evidence="8" id="KW-0694">RNA-binding</keyword>
<dbReference type="GO" id="GO:0008033">
    <property type="term" value="P:tRNA processing"/>
    <property type="evidence" value="ECO:0007669"/>
    <property type="project" value="UniProtKB-KW"/>
</dbReference>
<evidence type="ECO:0000256" key="4">
    <source>
        <dbReference type="ARBA" id="ARBA00022695"/>
    </source>
</evidence>
<evidence type="ECO:0000256" key="6">
    <source>
        <dbReference type="ARBA" id="ARBA00022741"/>
    </source>
</evidence>
<dbReference type="InterPro" id="IPR003607">
    <property type="entry name" value="HD/PDEase_dom"/>
</dbReference>
<dbReference type="RefSeq" id="WP_004098035.1">
    <property type="nucleotide sequence ID" value="NZ_AFGF01000191.1"/>
</dbReference>
<dbReference type="InterPro" id="IPR050264">
    <property type="entry name" value="Bact_CCA-adding_enz_type3_sf"/>
</dbReference>
<dbReference type="CDD" id="cd05398">
    <property type="entry name" value="NT_ClassII-CCAase"/>
    <property type="match status" value="1"/>
</dbReference>
<evidence type="ECO:0000313" key="12">
    <source>
        <dbReference type="EMBL" id="EGO62639.1"/>
    </source>
</evidence>
<dbReference type="GO" id="GO:0016787">
    <property type="term" value="F:hydrolase activity"/>
    <property type="evidence" value="ECO:0007669"/>
    <property type="project" value="UniProtKB-KW"/>
</dbReference>
<evidence type="ECO:0000256" key="8">
    <source>
        <dbReference type="RuleBase" id="RU003953"/>
    </source>
</evidence>
<keyword evidence="5" id="KW-0479">Metal-binding</keyword>
<evidence type="ECO:0000256" key="1">
    <source>
        <dbReference type="ARBA" id="ARBA00001946"/>
    </source>
</evidence>
<gene>
    <name evidence="12" type="ORF">ALO_17131</name>
</gene>
<dbReference type="InterPro" id="IPR032828">
    <property type="entry name" value="PolyA_RNA-bd"/>
</dbReference>
<dbReference type="AlphaFoldDB" id="F7NMU5"/>
<dbReference type="SUPFAM" id="SSF81891">
    <property type="entry name" value="Poly A polymerase C-terminal region-like"/>
    <property type="match status" value="1"/>
</dbReference>
<dbReference type="InterPro" id="IPR002646">
    <property type="entry name" value="PolA_pol_head_dom"/>
</dbReference>
<feature type="domain" description="Poly A polymerase head" evidence="9">
    <location>
        <begin position="21"/>
        <end position="145"/>
    </location>
</feature>
<organism evidence="12 13">
    <name type="scientific">Acetonema longum DSM 6540</name>
    <dbReference type="NCBI Taxonomy" id="1009370"/>
    <lineage>
        <taxon>Bacteria</taxon>
        <taxon>Bacillati</taxon>
        <taxon>Bacillota</taxon>
        <taxon>Negativicutes</taxon>
        <taxon>Acetonemataceae</taxon>
        <taxon>Acetonema</taxon>
    </lineage>
</organism>
<dbReference type="Gene3D" id="3.30.460.10">
    <property type="entry name" value="Beta Polymerase, domain 2"/>
    <property type="match status" value="1"/>
</dbReference>
<keyword evidence="2 8" id="KW-0808">Transferase</keyword>
<evidence type="ECO:0000259" key="9">
    <source>
        <dbReference type="Pfam" id="PF01743"/>
    </source>
</evidence>
<dbReference type="GO" id="GO:0000166">
    <property type="term" value="F:nucleotide binding"/>
    <property type="evidence" value="ECO:0007669"/>
    <property type="project" value="UniProtKB-KW"/>
</dbReference>
<dbReference type="Proteomes" id="UP000003240">
    <property type="component" value="Unassembled WGS sequence"/>
</dbReference>
<accession>F7NMU5</accession>
<dbReference type="Gene3D" id="1.10.3090.10">
    <property type="entry name" value="cca-adding enzyme, domain 2"/>
    <property type="match status" value="1"/>
</dbReference>
<comment type="caution">
    <text evidence="12">The sequence shown here is derived from an EMBL/GenBank/DDBJ whole genome shotgun (WGS) entry which is preliminary data.</text>
</comment>
<evidence type="ECO:0000256" key="5">
    <source>
        <dbReference type="ARBA" id="ARBA00022723"/>
    </source>
</evidence>
<name>F7NMU5_9FIRM</name>
<keyword evidence="7" id="KW-0460">Magnesium</keyword>
<feature type="domain" description="HD" evidence="10">
    <location>
        <begin position="267"/>
        <end position="348"/>
    </location>
</feature>
<dbReference type="Pfam" id="PF01966">
    <property type="entry name" value="HD"/>
    <property type="match status" value="1"/>
</dbReference>
<evidence type="ECO:0000259" key="11">
    <source>
        <dbReference type="Pfam" id="PF12627"/>
    </source>
</evidence>
<dbReference type="GO" id="GO:0016779">
    <property type="term" value="F:nucleotidyltransferase activity"/>
    <property type="evidence" value="ECO:0007669"/>
    <property type="project" value="UniProtKB-KW"/>
</dbReference>
<keyword evidence="3" id="KW-0819">tRNA processing</keyword>
<dbReference type="EMBL" id="AFGF01000191">
    <property type="protein sequence ID" value="EGO62639.1"/>
    <property type="molecule type" value="Genomic_DNA"/>
</dbReference>
<dbReference type="PANTHER" id="PTHR46173:SF1">
    <property type="entry name" value="CCA TRNA NUCLEOTIDYLTRANSFERASE 1, MITOCHONDRIAL"/>
    <property type="match status" value="1"/>
</dbReference>
<reference evidence="12 13" key="1">
    <citation type="journal article" date="2011" name="EMBO J.">
        <title>Structural diversity of bacterial flagellar motors.</title>
        <authorList>
            <person name="Chen S."/>
            <person name="Beeby M."/>
            <person name="Murphy G.E."/>
            <person name="Leadbetter J.R."/>
            <person name="Hendrixson D.R."/>
            <person name="Briegel A."/>
            <person name="Li Z."/>
            <person name="Shi J."/>
            <person name="Tocheva E.I."/>
            <person name="Muller A."/>
            <person name="Dobro M.J."/>
            <person name="Jensen G.J."/>
        </authorList>
    </citation>
    <scope>NUCLEOTIDE SEQUENCE [LARGE SCALE GENOMIC DNA]</scope>
    <source>
        <strain evidence="12 13">DSM 6540</strain>
    </source>
</reference>
<evidence type="ECO:0000259" key="10">
    <source>
        <dbReference type="Pfam" id="PF01966"/>
    </source>
</evidence>
<dbReference type="GO" id="GO:0046872">
    <property type="term" value="F:metal ion binding"/>
    <property type="evidence" value="ECO:0007669"/>
    <property type="project" value="UniProtKB-KW"/>
</dbReference>
<keyword evidence="4 12" id="KW-0548">Nucleotidyltransferase</keyword>
<evidence type="ECO:0000256" key="3">
    <source>
        <dbReference type="ARBA" id="ARBA00022694"/>
    </source>
</evidence>
<dbReference type="STRING" id="1009370.ALO_17131"/>
<evidence type="ECO:0000313" key="13">
    <source>
        <dbReference type="Proteomes" id="UP000003240"/>
    </source>
</evidence>
<sequence>MIHVKRARQIMQALTAAGYEAYIVGGAVRDMVRGLEPHDIDIATNARPDQIRQAAEENGWFTVAVGEAFGVMIVQVDGQPFEVATFRGECYGADSHRPEEVWYCATLDEDLSRRDFTMNALAMDLAGRIIDRFDGMEDIRRRMIRAVGKPDLRFAEDGLRMFRAARFAAQTGFSLEADTQAAIGRNRERARGLSLERIRGELEKALLAPHPDLGLDSMLKTGLLDQSCRVKDRGVYEDVPILPELIHLDGLAQNPAYHHFDAWRHTLGTVRLVKPDLSLRWAALLHDVAKGWEGVRTVNRKGAWSDPGHEVKGAQLASAILTRLRLSDAQVRQISWLVRNHMQLPVEEYLVLRWLKQHARDFSGLASFRSAVESLLELHRADRLAGHVEPDLSTWETAAGHLGRILATMPFYPAELAISGGEIAAQLGSGPQVKSFQSDLLMRIQAGRLDHTREALLAALGARARRKTQE</sequence>
<dbReference type="SUPFAM" id="SSF81301">
    <property type="entry name" value="Nucleotidyltransferase"/>
    <property type="match status" value="1"/>
</dbReference>
<dbReference type="PANTHER" id="PTHR46173">
    <property type="entry name" value="CCA TRNA NUCLEOTIDYLTRANSFERASE 1, MITOCHONDRIAL"/>
    <property type="match status" value="1"/>
</dbReference>
<keyword evidence="6" id="KW-0547">Nucleotide-binding</keyword>
<dbReference type="InterPro" id="IPR043519">
    <property type="entry name" value="NT_sf"/>
</dbReference>
<proteinExistence type="inferred from homology"/>
<feature type="domain" description="tRNA nucleotidyltransferase/poly(A) polymerase RNA and SrmB- binding" evidence="11">
    <location>
        <begin position="172"/>
        <end position="226"/>
    </location>
</feature>
<dbReference type="GO" id="GO:0000049">
    <property type="term" value="F:tRNA binding"/>
    <property type="evidence" value="ECO:0007669"/>
    <property type="project" value="TreeGrafter"/>
</dbReference>
<dbReference type="CDD" id="cd00077">
    <property type="entry name" value="HDc"/>
    <property type="match status" value="1"/>
</dbReference>
<dbReference type="eggNOG" id="COG0617">
    <property type="taxonomic scope" value="Bacteria"/>
</dbReference>
<keyword evidence="12" id="KW-0378">Hydrolase</keyword>
<keyword evidence="13" id="KW-1185">Reference proteome</keyword>
<dbReference type="OrthoDB" id="9805698at2"/>
<comment type="cofactor">
    <cofactor evidence="1">
        <name>Mg(2+)</name>
        <dbReference type="ChEBI" id="CHEBI:18420"/>
    </cofactor>
</comment>
<protein>
    <submittedName>
        <fullName evidence="12">Polynucleotide adenylyltransferase/metal dependent phosphohydrolase</fullName>
    </submittedName>
</protein>
<dbReference type="Pfam" id="PF12627">
    <property type="entry name" value="PolyA_pol_RNAbd"/>
    <property type="match status" value="1"/>
</dbReference>
<evidence type="ECO:0000256" key="2">
    <source>
        <dbReference type="ARBA" id="ARBA00022679"/>
    </source>
</evidence>
<dbReference type="Pfam" id="PF01743">
    <property type="entry name" value="PolyA_pol"/>
    <property type="match status" value="1"/>
</dbReference>